<reference evidence="4" key="1">
    <citation type="submission" date="2023-01" db="EMBL/GenBank/DDBJ databases">
        <title>The growth and conidiation of Purpureocillium lavendulum are regulated by nitrogen source and histone H3K14 acetylation.</title>
        <authorList>
            <person name="Tang P."/>
            <person name="Han J."/>
            <person name="Zhang C."/>
            <person name="Tang P."/>
            <person name="Qi F."/>
            <person name="Zhang K."/>
            <person name="Liang L."/>
        </authorList>
    </citation>
    <scope>NUCLEOTIDE SEQUENCE</scope>
    <source>
        <strain evidence="4">YMF1.00683</strain>
    </source>
</reference>
<dbReference type="Gene3D" id="2.60.120.260">
    <property type="entry name" value="Galactose-binding domain-like"/>
    <property type="match status" value="1"/>
</dbReference>
<evidence type="ECO:0000313" key="4">
    <source>
        <dbReference type="EMBL" id="KAJ6445304.1"/>
    </source>
</evidence>
<sequence length="694" mass="73005">MKLFGALGTLALCDAACLVHAVAVKPRPRPQTASPEHDLAARETALSMFAAKPIGNAISHAGWKVTCDSEEAADGNECGKAIDGDKGTFWHTAYSGGDAPPPHNITVDMGSQQTINGISVLPRQDGNDRGWIGRHDVLVSADGRSWGSPVATGTWYGDATEKFSNFEPRAARYVRVVTTTEAQGRPWTSIAELNIYRAQQQAPPAKTGVGKWGLTLDFPVVPVAGAVDPLTGKVVVWSAYEADQYEGSPGGYTLTSTWDPATGEVTERNVTNIGHDMFCPGVSLDAEGNVVVTGGSNAEKTSFYDAASEGWVAGPDMKVPRGYQSSATCSDGRVFTIGGSWSGGQYEKNGEVWDPARNAWTMLSKAAVKPMLTADRQGIYRADNHAWLFGWGNGSVFQAGPSTAMNWYDTRGSDGGVSTAGPRGSDPDSMCGNAVMFDATQGKILTVGGAPSYQDADATANAHVVTIGAPGTQAKVKAAGGGKMSRARIFANAVALPDGTVLVTGGQQHGVPFADSTPQLTPELYDPARDAFVEQAPNSVVRVYHSIALLLPDATVLSGGGGLCGGACDTNHFDAQVFSPRYLFDDRGDPARRPAIRSVDGKDGLRAGGRIAIETDGAVRAAALVRYGSSTHTVNTDQRRVPLTLKQQQAGGDSYSYTAQLPADLGVLLPGYWMLFVMNDKGVPSVATTVKVLL</sequence>
<dbReference type="InterPro" id="IPR006652">
    <property type="entry name" value="Kelch_1"/>
</dbReference>
<protein>
    <submittedName>
        <fullName evidence="4">Galactose oxidase</fullName>
    </submittedName>
</protein>
<accession>A0AB34G1L1</accession>
<proteinExistence type="predicted"/>
<dbReference type="SUPFAM" id="SSF49785">
    <property type="entry name" value="Galactose-binding domain-like"/>
    <property type="match status" value="1"/>
</dbReference>
<dbReference type="PANTHER" id="PTHR32208">
    <property type="entry name" value="SECRETED PROTEIN-RELATED"/>
    <property type="match status" value="1"/>
</dbReference>
<dbReference type="Gene3D" id="2.130.10.80">
    <property type="entry name" value="Galactose oxidase/kelch, beta-propeller"/>
    <property type="match status" value="1"/>
</dbReference>
<dbReference type="InterPro" id="IPR015202">
    <property type="entry name" value="GO-like_E_set"/>
</dbReference>
<dbReference type="PANTHER" id="PTHR32208:SF68">
    <property type="entry name" value="GALACTOSE OXIDASE"/>
    <property type="match status" value="1"/>
</dbReference>
<dbReference type="CDD" id="cd02851">
    <property type="entry name" value="E_set_GO_C"/>
    <property type="match status" value="1"/>
</dbReference>
<dbReference type="SMART" id="SM00612">
    <property type="entry name" value="Kelch"/>
    <property type="match status" value="3"/>
</dbReference>
<dbReference type="InterPro" id="IPR008979">
    <property type="entry name" value="Galactose-bd-like_sf"/>
</dbReference>
<feature type="chain" id="PRO_5044329038" evidence="2">
    <location>
        <begin position="22"/>
        <end position="694"/>
    </location>
</feature>
<keyword evidence="5" id="KW-1185">Reference proteome</keyword>
<comment type="caution">
    <text evidence="4">The sequence shown here is derived from an EMBL/GenBank/DDBJ whole genome shotgun (WGS) entry which is preliminary data.</text>
</comment>
<gene>
    <name evidence="4" type="primary">GAOA</name>
    <name evidence="4" type="ORF">O9K51_00063</name>
</gene>
<dbReference type="SUPFAM" id="SSF81296">
    <property type="entry name" value="E set domains"/>
    <property type="match status" value="1"/>
</dbReference>
<dbReference type="Proteomes" id="UP001163105">
    <property type="component" value="Unassembled WGS sequence"/>
</dbReference>
<dbReference type="Pfam" id="PF01344">
    <property type="entry name" value="Kelch_1"/>
    <property type="match status" value="1"/>
</dbReference>
<dbReference type="AlphaFoldDB" id="A0AB34G1L1"/>
<name>A0AB34G1L1_9HYPO</name>
<organism evidence="4 5">
    <name type="scientific">Purpureocillium lavendulum</name>
    <dbReference type="NCBI Taxonomy" id="1247861"/>
    <lineage>
        <taxon>Eukaryota</taxon>
        <taxon>Fungi</taxon>
        <taxon>Dikarya</taxon>
        <taxon>Ascomycota</taxon>
        <taxon>Pezizomycotina</taxon>
        <taxon>Sordariomycetes</taxon>
        <taxon>Hypocreomycetidae</taxon>
        <taxon>Hypocreales</taxon>
        <taxon>Ophiocordycipitaceae</taxon>
        <taxon>Purpureocillium</taxon>
    </lineage>
</organism>
<feature type="signal peptide" evidence="2">
    <location>
        <begin position="1"/>
        <end position="21"/>
    </location>
</feature>
<keyword evidence="1 2" id="KW-0732">Signal</keyword>
<dbReference type="InterPro" id="IPR000421">
    <property type="entry name" value="FA58C"/>
</dbReference>
<evidence type="ECO:0000256" key="1">
    <source>
        <dbReference type="ARBA" id="ARBA00022729"/>
    </source>
</evidence>
<dbReference type="Pfam" id="PF09118">
    <property type="entry name" value="GO-like_E_set"/>
    <property type="match status" value="1"/>
</dbReference>
<dbReference type="SUPFAM" id="SSF50965">
    <property type="entry name" value="Galactose oxidase, central domain"/>
    <property type="match status" value="1"/>
</dbReference>
<dbReference type="SMART" id="SM00231">
    <property type="entry name" value="FA58C"/>
    <property type="match status" value="1"/>
</dbReference>
<feature type="domain" description="F5/8 type C" evidence="3">
    <location>
        <begin position="41"/>
        <end position="198"/>
    </location>
</feature>
<dbReference type="Gene3D" id="2.60.40.10">
    <property type="entry name" value="Immunoglobulins"/>
    <property type="match status" value="1"/>
</dbReference>
<dbReference type="InterPro" id="IPR011043">
    <property type="entry name" value="Gal_Oxase/kelch_b-propeller"/>
</dbReference>
<evidence type="ECO:0000313" key="5">
    <source>
        <dbReference type="Proteomes" id="UP001163105"/>
    </source>
</evidence>
<dbReference type="PROSITE" id="PS50022">
    <property type="entry name" value="FA58C_3"/>
    <property type="match status" value="1"/>
</dbReference>
<dbReference type="InterPro" id="IPR014756">
    <property type="entry name" value="Ig_E-set"/>
</dbReference>
<dbReference type="InterPro" id="IPR013783">
    <property type="entry name" value="Ig-like_fold"/>
</dbReference>
<evidence type="ECO:0000256" key="2">
    <source>
        <dbReference type="SAM" id="SignalP"/>
    </source>
</evidence>
<dbReference type="InterPro" id="IPR037293">
    <property type="entry name" value="Gal_Oxidase_central_sf"/>
</dbReference>
<dbReference type="Pfam" id="PF00754">
    <property type="entry name" value="F5_F8_type_C"/>
    <property type="match status" value="1"/>
</dbReference>
<dbReference type="EMBL" id="JAQHRD010000001">
    <property type="protein sequence ID" value="KAJ6445304.1"/>
    <property type="molecule type" value="Genomic_DNA"/>
</dbReference>
<evidence type="ECO:0000259" key="3">
    <source>
        <dbReference type="PROSITE" id="PS50022"/>
    </source>
</evidence>
<dbReference type="InterPro" id="IPR009880">
    <property type="entry name" value="Glyoxal_oxidase_N"/>
</dbReference>
<dbReference type="Pfam" id="PF07250">
    <property type="entry name" value="Glyoxal_oxid_N"/>
    <property type="match status" value="1"/>
</dbReference>